<protein>
    <submittedName>
        <fullName evidence="1">Uncharacterized protein</fullName>
    </submittedName>
</protein>
<evidence type="ECO:0000313" key="2">
    <source>
        <dbReference type="Proteomes" id="UP000836841"/>
    </source>
</evidence>
<name>A0AAU9SVJ6_THLAR</name>
<organism evidence="1 2">
    <name type="scientific">Thlaspi arvense</name>
    <name type="common">Field penny-cress</name>
    <dbReference type="NCBI Taxonomy" id="13288"/>
    <lineage>
        <taxon>Eukaryota</taxon>
        <taxon>Viridiplantae</taxon>
        <taxon>Streptophyta</taxon>
        <taxon>Embryophyta</taxon>
        <taxon>Tracheophyta</taxon>
        <taxon>Spermatophyta</taxon>
        <taxon>Magnoliopsida</taxon>
        <taxon>eudicotyledons</taxon>
        <taxon>Gunneridae</taxon>
        <taxon>Pentapetalae</taxon>
        <taxon>rosids</taxon>
        <taxon>malvids</taxon>
        <taxon>Brassicales</taxon>
        <taxon>Brassicaceae</taxon>
        <taxon>Thlaspideae</taxon>
        <taxon>Thlaspi</taxon>
    </lineage>
</organism>
<dbReference type="EMBL" id="OU466862">
    <property type="protein sequence ID" value="CAH2070656.1"/>
    <property type="molecule type" value="Genomic_DNA"/>
</dbReference>
<gene>
    <name evidence="1" type="ORF">TAV2_LOCUS18846</name>
</gene>
<keyword evidence="2" id="KW-1185">Reference proteome</keyword>
<reference evidence="1 2" key="1">
    <citation type="submission" date="2022-03" db="EMBL/GenBank/DDBJ databases">
        <authorList>
            <person name="Nunn A."/>
            <person name="Chopra R."/>
            <person name="Nunn A."/>
            <person name="Contreras Garrido A."/>
        </authorList>
    </citation>
    <scope>NUCLEOTIDE SEQUENCE [LARGE SCALE GENOMIC DNA]</scope>
</reference>
<sequence>MAYLTEFSKCAAVENNLGESFNAAIRVARTNPVVEMLEEIRRRVLVSNEKERKESEKAKGIYTPRARALLDQQIELAKN</sequence>
<proteinExistence type="predicted"/>
<dbReference type="AlphaFoldDB" id="A0AAU9SVJ6"/>
<evidence type="ECO:0000313" key="1">
    <source>
        <dbReference type="EMBL" id="CAH2070656.1"/>
    </source>
</evidence>
<dbReference type="Proteomes" id="UP000836841">
    <property type="component" value="Chromosome 6"/>
</dbReference>
<accession>A0AAU9SVJ6</accession>